<evidence type="ECO:0000313" key="1">
    <source>
        <dbReference type="EMBL" id="KAL3570411.1"/>
    </source>
</evidence>
<evidence type="ECO:0000313" key="2">
    <source>
        <dbReference type="Proteomes" id="UP000309997"/>
    </source>
</evidence>
<gene>
    <name evidence="1" type="ORF">D5086_027660</name>
</gene>
<name>A0ACC4AWT9_POPAL</name>
<keyword evidence="2" id="KW-1185">Reference proteome</keyword>
<sequence>MRAGGEVMVEPHGHEGAFIAKGEEDTLVTKKMVPDPANPLLDCLKSQKFCVLAFLVHLLYERADEIWGLLKLDESTGSN</sequence>
<protein>
    <submittedName>
        <fullName evidence="1">Uncharacterized protein</fullName>
    </submittedName>
</protein>
<organism evidence="1 2">
    <name type="scientific">Populus alba</name>
    <name type="common">White poplar</name>
    <dbReference type="NCBI Taxonomy" id="43335"/>
    <lineage>
        <taxon>Eukaryota</taxon>
        <taxon>Viridiplantae</taxon>
        <taxon>Streptophyta</taxon>
        <taxon>Embryophyta</taxon>
        <taxon>Tracheophyta</taxon>
        <taxon>Spermatophyta</taxon>
        <taxon>Magnoliopsida</taxon>
        <taxon>eudicotyledons</taxon>
        <taxon>Gunneridae</taxon>
        <taxon>Pentapetalae</taxon>
        <taxon>rosids</taxon>
        <taxon>fabids</taxon>
        <taxon>Malpighiales</taxon>
        <taxon>Salicaceae</taxon>
        <taxon>Saliceae</taxon>
        <taxon>Populus</taxon>
    </lineage>
</organism>
<dbReference type="EMBL" id="RCHU02000015">
    <property type="protein sequence ID" value="KAL3570411.1"/>
    <property type="molecule type" value="Genomic_DNA"/>
</dbReference>
<accession>A0ACC4AWT9</accession>
<proteinExistence type="predicted"/>
<dbReference type="Proteomes" id="UP000309997">
    <property type="component" value="Unassembled WGS sequence"/>
</dbReference>
<comment type="caution">
    <text evidence="1">The sequence shown here is derived from an EMBL/GenBank/DDBJ whole genome shotgun (WGS) entry which is preliminary data.</text>
</comment>
<reference evidence="1 2" key="1">
    <citation type="journal article" date="2024" name="Plant Biotechnol. J.">
        <title>Genome and CRISPR/Cas9 system of a widespread forest tree (Populus alba) in the world.</title>
        <authorList>
            <person name="Liu Y.J."/>
            <person name="Jiang P.F."/>
            <person name="Han X.M."/>
            <person name="Li X.Y."/>
            <person name="Wang H.M."/>
            <person name="Wang Y.J."/>
            <person name="Wang X.X."/>
            <person name="Zeng Q.Y."/>
        </authorList>
    </citation>
    <scope>NUCLEOTIDE SEQUENCE [LARGE SCALE GENOMIC DNA]</scope>
    <source>
        <strain evidence="2">cv. PAL-ZL1</strain>
    </source>
</reference>